<dbReference type="EMBL" id="AGUD01000193">
    <property type="protein sequence ID" value="EHN10970.1"/>
    <property type="molecule type" value="Genomic_DNA"/>
</dbReference>
<dbReference type="InterPro" id="IPR006311">
    <property type="entry name" value="TAT_signal"/>
</dbReference>
<feature type="chain" id="PRO_5003531785" evidence="2">
    <location>
        <begin position="24"/>
        <end position="635"/>
    </location>
</feature>
<dbReference type="InterPro" id="IPR013431">
    <property type="entry name" value="Delta_60_rpt"/>
</dbReference>
<dbReference type="NCBIfam" id="TIGR02608">
    <property type="entry name" value="delta_60_rpt"/>
    <property type="match status" value="4"/>
</dbReference>
<dbReference type="Gene3D" id="2.80.10.50">
    <property type="match status" value="1"/>
</dbReference>
<dbReference type="RefSeq" id="WP_007574783.1">
    <property type="nucleotide sequence ID" value="NZ_AGUD01000193.1"/>
</dbReference>
<sequence length="635" mass="62365">MSLRRALLATALPLLALPAAAGAALPGTPAPGTPGSLVSSFGAAAPPQTAGVVLGPPDTAFSAVAVQGDGFLVAGYEGSASAPRLIVARYRADGQLDPGFGAGGIARGPASFTGAAAGATGSYASGVAVQRDGRIVVGGGLRQGNAAFGLLAERFSADGHLDGGYGNGGVAVALPGSGTAGAAMTLAPGDQVVVAGESLLSDSSAAATVARWTTSGQPDTSFDGDGAWQLPRQPGTQASTAAAVAAQADGRIVYAGSLIDNYGASSAATGRLGPTGAPESGYGGGPYARPEGGAAFSAAAAVAIAADGRVVTAGQAGYLSSAEWFASIGGAVTWGASARPEATALRYPLPGAMALLATPRTVYVGGTAEGSQYRVMSLTALDVASGLPLAGFGAPLGPSFPSFPSGPGTTYAFVNGNSDTPTSGPGSSLRALARTADGQYVVGAGVSGSFLGGSPTPGTTRGVVALYRAVPEPATGGGDGGGGGTGGGGGGGGDGGGGGAAAAAPRMSKLTLTPRILRRRTRAKLGFLLSDPATVRYDVEKAVVGRTRVTGTGGKRTTTCVRRTRRNARAKRCTRYAPLPGSRTIAAGKGRTTLTLTRKPIAKLLARGHYRLRLQATDAAGRKGNKLTVRFEVRP</sequence>
<name>H0E5R9_9ACTN</name>
<dbReference type="AlphaFoldDB" id="H0E5R9"/>
<feature type="compositionally biased region" description="Gly residues" evidence="1">
    <location>
        <begin position="475"/>
        <end position="500"/>
    </location>
</feature>
<keyword evidence="4" id="KW-1185">Reference proteome</keyword>
<evidence type="ECO:0000256" key="2">
    <source>
        <dbReference type="SAM" id="SignalP"/>
    </source>
</evidence>
<evidence type="ECO:0000313" key="4">
    <source>
        <dbReference type="Proteomes" id="UP000005143"/>
    </source>
</evidence>
<comment type="caution">
    <text evidence="3">The sequence shown here is derived from an EMBL/GenBank/DDBJ whole genome shotgun (WGS) entry which is preliminary data.</text>
</comment>
<dbReference type="PROSITE" id="PS51318">
    <property type="entry name" value="TAT"/>
    <property type="match status" value="1"/>
</dbReference>
<proteinExistence type="predicted"/>
<evidence type="ECO:0000313" key="3">
    <source>
        <dbReference type="EMBL" id="EHN10970.1"/>
    </source>
</evidence>
<dbReference type="PATRIC" id="fig|1097667.3.peg.2149"/>
<gene>
    <name evidence="3" type="ORF">PAI11_21680</name>
</gene>
<organism evidence="3 4">
    <name type="scientific">Patulibacter medicamentivorans</name>
    <dbReference type="NCBI Taxonomy" id="1097667"/>
    <lineage>
        <taxon>Bacteria</taxon>
        <taxon>Bacillati</taxon>
        <taxon>Actinomycetota</taxon>
        <taxon>Thermoleophilia</taxon>
        <taxon>Solirubrobacterales</taxon>
        <taxon>Patulibacteraceae</taxon>
        <taxon>Patulibacter</taxon>
    </lineage>
</organism>
<dbReference type="Proteomes" id="UP000005143">
    <property type="component" value="Unassembled WGS sequence"/>
</dbReference>
<dbReference type="Pfam" id="PF17164">
    <property type="entry name" value="DUF5122"/>
    <property type="match status" value="1"/>
</dbReference>
<feature type="region of interest" description="Disordered" evidence="1">
    <location>
        <begin position="474"/>
        <end position="506"/>
    </location>
</feature>
<reference evidence="3 4" key="1">
    <citation type="journal article" date="2013" name="Biodegradation">
        <title>Quantitative proteomic analysis of ibuprofen-degrading Patulibacter sp. strain I11.</title>
        <authorList>
            <person name="Almeida B."/>
            <person name="Kjeldal H."/>
            <person name="Lolas I."/>
            <person name="Knudsen A.D."/>
            <person name="Carvalho G."/>
            <person name="Nielsen K.L."/>
            <person name="Barreto Crespo M.T."/>
            <person name="Stensballe A."/>
            <person name="Nielsen J.L."/>
        </authorList>
    </citation>
    <scope>NUCLEOTIDE SEQUENCE [LARGE SCALE GENOMIC DNA]</scope>
    <source>
        <strain evidence="3 4">I11</strain>
    </source>
</reference>
<feature type="signal peptide" evidence="2">
    <location>
        <begin position="1"/>
        <end position="23"/>
    </location>
</feature>
<evidence type="ECO:0000256" key="1">
    <source>
        <dbReference type="SAM" id="MobiDB-lite"/>
    </source>
</evidence>
<keyword evidence="2" id="KW-0732">Signal</keyword>
<accession>H0E5R9</accession>
<protein>
    <submittedName>
        <fullName evidence="3">Uncharacterized protein</fullName>
    </submittedName>
</protein>